<protein>
    <recommendedName>
        <fullName evidence="3">DUF771 domain-containing protein</fullName>
    </recommendedName>
</protein>
<dbReference type="Pfam" id="PF05595">
    <property type="entry name" value="DUF771"/>
    <property type="match status" value="1"/>
</dbReference>
<accession>A0A5K7WZS3</accession>
<sequence length="79" mass="9787">MEQDKTFWNFKDLEQHTGYKYLWLTRNILFRPEWRKKLDADNGGPVFYPRRPGQRWKFIAEPMEQFLKDNFKDLFREAG</sequence>
<gene>
    <name evidence="1" type="ORF">St703_18990</name>
</gene>
<proteinExistence type="predicted"/>
<dbReference type="RefSeq" id="WP_152080570.1">
    <property type="nucleotide sequence ID" value="NZ_AP021853.1"/>
</dbReference>
<organism evidence="1 2">
    <name type="scientific">Sporolactobacillus terrae</name>
    <dbReference type="NCBI Taxonomy" id="269673"/>
    <lineage>
        <taxon>Bacteria</taxon>
        <taxon>Bacillati</taxon>
        <taxon>Bacillota</taxon>
        <taxon>Bacilli</taxon>
        <taxon>Bacillales</taxon>
        <taxon>Sporolactobacillaceae</taxon>
        <taxon>Sporolactobacillus</taxon>
    </lineage>
</organism>
<dbReference type="AlphaFoldDB" id="A0A5K7WZS3"/>
<dbReference type="InterPro" id="IPR008489">
    <property type="entry name" value="DUF771"/>
</dbReference>
<evidence type="ECO:0000313" key="1">
    <source>
        <dbReference type="EMBL" id="BBN99194.1"/>
    </source>
</evidence>
<reference evidence="1 2" key="1">
    <citation type="submission" date="2019-09" db="EMBL/GenBank/DDBJ databases">
        <title>Complete genome sequence of Sporolactobacillus terrae 70-3.</title>
        <authorList>
            <person name="Tanaka N."/>
            <person name="Shiwa Y."/>
            <person name="Fujita N."/>
            <person name="Tanasupawat S."/>
        </authorList>
    </citation>
    <scope>NUCLEOTIDE SEQUENCE [LARGE SCALE GENOMIC DNA]</scope>
    <source>
        <strain evidence="1 2">70-3</strain>
    </source>
</reference>
<dbReference type="EMBL" id="AP021853">
    <property type="protein sequence ID" value="BBN99194.1"/>
    <property type="molecule type" value="Genomic_DNA"/>
</dbReference>
<name>A0A5K7WZS3_9BACL</name>
<dbReference type="Proteomes" id="UP000326951">
    <property type="component" value="Chromosome"/>
</dbReference>
<evidence type="ECO:0008006" key="3">
    <source>
        <dbReference type="Google" id="ProtNLM"/>
    </source>
</evidence>
<evidence type="ECO:0000313" key="2">
    <source>
        <dbReference type="Proteomes" id="UP000326951"/>
    </source>
</evidence>